<comment type="caution">
    <text evidence="1">The sequence shown here is derived from an EMBL/GenBank/DDBJ whole genome shotgun (WGS) entry which is preliminary data.</text>
</comment>
<dbReference type="AlphaFoldDB" id="A0A2M6ITX5"/>
<dbReference type="Proteomes" id="UP000231056">
    <property type="component" value="Unassembled WGS sequence"/>
</dbReference>
<reference evidence="1 2" key="1">
    <citation type="submission" date="2017-09" db="EMBL/GenBank/DDBJ databases">
        <title>Depth-based differentiation of microbial function through sediment-hosted aquifers and enrichment of novel symbionts in the deep terrestrial subsurface.</title>
        <authorList>
            <person name="Probst A.J."/>
            <person name="Ladd B."/>
            <person name="Jarett J.K."/>
            <person name="Geller-Mcgrath D.E."/>
            <person name="Sieber C.M."/>
            <person name="Emerson J.B."/>
            <person name="Anantharaman K."/>
            <person name="Thomas B.C."/>
            <person name="Malmstrom R."/>
            <person name="Stieglmeier M."/>
            <person name="Klingl A."/>
            <person name="Woyke T."/>
            <person name="Ryan C.M."/>
            <person name="Banfield J.F."/>
        </authorList>
    </citation>
    <scope>NUCLEOTIDE SEQUENCE [LARGE SCALE GENOMIC DNA]</scope>
    <source>
        <strain evidence="1">CG11_big_fil_rev_8_21_14_0_20_36_8</strain>
    </source>
</reference>
<evidence type="ECO:0000313" key="2">
    <source>
        <dbReference type="Proteomes" id="UP000231056"/>
    </source>
</evidence>
<dbReference type="EMBL" id="PCVM01000071">
    <property type="protein sequence ID" value="PIQ73344.1"/>
    <property type="molecule type" value="Genomic_DNA"/>
</dbReference>
<protein>
    <submittedName>
        <fullName evidence="1">Uncharacterized protein</fullName>
    </submittedName>
</protein>
<gene>
    <name evidence="1" type="ORF">COV58_03105</name>
</gene>
<accession>A0A2M6ITX5</accession>
<organism evidence="1 2">
    <name type="scientific">Candidatus Roizmanbacteria bacterium CG11_big_fil_rev_8_21_14_0_20_36_8</name>
    <dbReference type="NCBI Taxonomy" id="1974856"/>
    <lineage>
        <taxon>Bacteria</taxon>
        <taxon>Candidatus Roizmaniibacteriota</taxon>
    </lineage>
</organism>
<sequence>MDSIGDTMDQPTAQICSPSSEVQFAKSLSTIALTTVQDQAFGINRYMMTLTSSARGQFDNHMNPFQIYHPINGNDFHGVWINTDLTSGKSDSEITWSDTLENIGDRVMVNLILNILATSFEESGGIYEWTNTTSGFHIERNVSGAMSQSDYLGVPVDYEYCAIPLAKAIKDRNIEEIRKLITIRTSEFIHERAHGEFDQNGGSAPEAVTQGCKFLYNPGNNEIFEKDIFEKSIMRADAILRRTAKTNDFSPHELGNIVWSVEIYEELVRRFSDRFKPLENSAESVISSLIKLPDIFKTLRGDIGEAEWRILQKELMEHLLDYDSINQAKIIQDFSPKASGYGLDFIINPDKNYISSGT</sequence>
<name>A0A2M6ITX5_9BACT</name>
<evidence type="ECO:0000313" key="1">
    <source>
        <dbReference type="EMBL" id="PIQ73344.1"/>
    </source>
</evidence>
<proteinExistence type="predicted"/>